<feature type="non-terminal residue" evidence="1">
    <location>
        <position position="262"/>
    </location>
</feature>
<dbReference type="Proteomes" id="UP000324800">
    <property type="component" value="Unassembled WGS sequence"/>
</dbReference>
<proteinExistence type="predicted"/>
<protein>
    <submittedName>
        <fullName evidence="1">Uncharacterized protein</fullName>
    </submittedName>
</protein>
<dbReference type="AlphaFoldDB" id="A0A5J4TND9"/>
<reference evidence="1 2" key="1">
    <citation type="submission" date="2019-03" db="EMBL/GenBank/DDBJ databases">
        <title>Single cell metagenomics reveals metabolic interactions within the superorganism composed of flagellate Streblomastix strix and complex community of Bacteroidetes bacteria on its surface.</title>
        <authorList>
            <person name="Treitli S.C."/>
            <person name="Kolisko M."/>
            <person name="Husnik F."/>
            <person name="Keeling P."/>
            <person name="Hampl V."/>
        </authorList>
    </citation>
    <scope>NUCLEOTIDE SEQUENCE [LARGE SCALE GENOMIC DNA]</scope>
    <source>
        <strain evidence="1">ST1C</strain>
    </source>
</reference>
<gene>
    <name evidence="1" type="ORF">EZS28_045543</name>
</gene>
<accession>A0A5J4TND9</accession>
<sequence>MDGQGSGNQLITGIRSRRAFENLYQDNDQYLPGAIKNQARYMGFIRGQPKIKAPRQNVTFENITTRVGNNKLGEIRKAQSTKLATEVGPSLMHIFGKQAKDIKRVKAFVNEQSAQNWITDRQLKGWNVEKQDPDNDLYTPDNDNVTNSSGFYSIDGYRAVEPKQRVMLSQYYGKYPKKLDRMDNSYGSWYDKTIRTLIPAPVGKQLFDKAVHIILNSNNHSIEENHGNNQAVRRKYQSAYLGFSTISLEKLLYWKIGFCNCI</sequence>
<evidence type="ECO:0000313" key="2">
    <source>
        <dbReference type="Proteomes" id="UP000324800"/>
    </source>
</evidence>
<comment type="caution">
    <text evidence="1">The sequence shown here is derived from an EMBL/GenBank/DDBJ whole genome shotgun (WGS) entry which is preliminary data.</text>
</comment>
<dbReference type="EMBL" id="SNRW01029151">
    <property type="protein sequence ID" value="KAA6358931.1"/>
    <property type="molecule type" value="Genomic_DNA"/>
</dbReference>
<name>A0A5J4TND9_9EUKA</name>
<organism evidence="1 2">
    <name type="scientific">Streblomastix strix</name>
    <dbReference type="NCBI Taxonomy" id="222440"/>
    <lineage>
        <taxon>Eukaryota</taxon>
        <taxon>Metamonada</taxon>
        <taxon>Preaxostyla</taxon>
        <taxon>Oxymonadida</taxon>
        <taxon>Streblomastigidae</taxon>
        <taxon>Streblomastix</taxon>
    </lineage>
</organism>
<evidence type="ECO:0000313" key="1">
    <source>
        <dbReference type="EMBL" id="KAA6358931.1"/>
    </source>
</evidence>